<sequence length="236" mass="27925">MEYIEFENEFKAFMEKEGLKDNTRRNYISWLRFIAKEGFSISRDLVDNDTIINHLEKNKSKRSIYLNENNNDYSDFKAALNKYRKFIAEKSDLIDDIETIIKDEIIPKTEKEQLISARIGQGNYRNKLINLWKKCAVSKCEMTELLIASHIKPWSKSTNIEKLDPYNGLLLLPNYDKLFDKGLISFEDNGKIIISPLIKEEEYKVLGISPNDELFKVYNENKPYLEEHRRIVFHQE</sequence>
<name>A0A1Z4BT46_9FLAO</name>
<dbReference type="GO" id="GO:0004519">
    <property type="term" value="F:endonuclease activity"/>
    <property type="evidence" value="ECO:0007669"/>
    <property type="project" value="UniProtKB-KW"/>
</dbReference>
<keyword evidence="2" id="KW-0540">Nuclease</keyword>
<feature type="domain" description="HNH nuclease" evidence="1">
    <location>
        <begin position="135"/>
        <end position="187"/>
    </location>
</feature>
<dbReference type="Proteomes" id="UP000197007">
    <property type="component" value="Chromosome"/>
</dbReference>
<dbReference type="Pfam" id="PF13391">
    <property type="entry name" value="HNH_2"/>
    <property type="match status" value="1"/>
</dbReference>
<dbReference type="AlphaFoldDB" id="A0A1Z4BT46"/>
<reference evidence="3" key="1">
    <citation type="submission" date="2017-06" db="EMBL/GenBank/DDBJ databases">
        <title>Complete genome sequence of Capnocytophaga sp. KCOM 1579 (=ChDC OS43) isolated from a human refractory periapical abscess lesion.</title>
        <authorList>
            <person name="Kook J.-K."/>
            <person name="Park S.-N."/>
            <person name="Lim Y.K."/>
            <person name="Roh H."/>
        </authorList>
    </citation>
    <scope>NUCLEOTIDE SEQUENCE [LARGE SCALE GENOMIC DNA]</scope>
    <source>
        <strain evidence="3">ChDC OS43</strain>
    </source>
</reference>
<dbReference type="KEGG" id="capn:CBG49_15615"/>
<proteinExistence type="predicted"/>
<evidence type="ECO:0000313" key="3">
    <source>
        <dbReference type="Proteomes" id="UP000197007"/>
    </source>
</evidence>
<keyword evidence="2" id="KW-0255">Endonuclease</keyword>
<accession>A0A1Z4BT46</accession>
<evidence type="ECO:0000313" key="2">
    <source>
        <dbReference type="EMBL" id="ASF44413.1"/>
    </source>
</evidence>
<dbReference type="InterPro" id="IPR003615">
    <property type="entry name" value="HNH_nuc"/>
</dbReference>
<protein>
    <submittedName>
        <fullName evidence="2">HNH endonuclease</fullName>
    </submittedName>
</protein>
<keyword evidence="3" id="KW-1185">Reference proteome</keyword>
<organism evidence="2 3">
    <name type="scientific">Capnocytophaga endodontalis</name>
    <dbReference type="NCBI Taxonomy" id="2708117"/>
    <lineage>
        <taxon>Bacteria</taxon>
        <taxon>Pseudomonadati</taxon>
        <taxon>Bacteroidota</taxon>
        <taxon>Flavobacteriia</taxon>
        <taxon>Flavobacteriales</taxon>
        <taxon>Flavobacteriaceae</taxon>
        <taxon>Capnocytophaga</taxon>
    </lineage>
</organism>
<gene>
    <name evidence="2" type="ORF">CBG49_15615</name>
</gene>
<dbReference type="EMBL" id="CP022022">
    <property type="protein sequence ID" value="ASF44413.1"/>
    <property type="molecule type" value="Genomic_DNA"/>
</dbReference>
<evidence type="ECO:0000259" key="1">
    <source>
        <dbReference type="Pfam" id="PF13391"/>
    </source>
</evidence>
<keyword evidence="2" id="KW-0378">Hydrolase</keyword>
<dbReference type="RefSeq" id="WP_088595207.1">
    <property type="nucleotide sequence ID" value="NZ_CP022022.1"/>
</dbReference>